<dbReference type="PANTHER" id="PTHR21292">
    <property type="entry name" value="EXOCYST COMPLEX COMPONENT SEC6-RELATED"/>
    <property type="match status" value="1"/>
</dbReference>
<evidence type="ECO:0000313" key="1">
    <source>
        <dbReference type="EMBL" id="PPS09418.1"/>
    </source>
</evidence>
<dbReference type="GO" id="GO:0000145">
    <property type="term" value="C:exocyst"/>
    <property type="evidence" value="ECO:0007669"/>
    <property type="project" value="InterPro"/>
</dbReference>
<gene>
    <name evidence="1" type="ORF">GOBAR_AA11224</name>
</gene>
<reference evidence="1 2" key="1">
    <citation type="submission" date="2015-01" db="EMBL/GenBank/DDBJ databases">
        <title>Genome of allotetraploid Gossypium barbadense reveals genomic plasticity and fiber elongation in cotton evolution.</title>
        <authorList>
            <person name="Chen X."/>
            <person name="Liu X."/>
            <person name="Zhao B."/>
            <person name="Zheng H."/>
            <person name="Hu Y."/>
            <person name="Lu G."/>
            <person name="Yang C."/>
            <person name="Chen J."/>
            <person name="Shan C."/>
            <person name="Zhang L."/>
            <person name="Zhou Y."/>
            <person name="Wang L."/>
            <person name="Guo W."/>
            <person name="Bai Y."/>
            <person name="Ruan J."/>
            <person name="Shangguan X."/>
            <person name="Mao Y."/>
            <person name="Jiang J."/>
            <person name="Zhu Y."/>
            <person name="Lei J."/>
            <person name="Kang H."/>
            <person name="Chen S."/>
            <person name="He X."/>
            <person name="Wang R."/>
            <person name="Wang Y."/>
            <person name="Chen J."/>
            <person name="Wang L."/>
            <person name="Yu S."/>
            <person name="Wang B."/>
            <person name="Wei J."/>
            <person name="Song S."/>
            <person name="Lu X."/>
            <person name="Gao Z."/>
            <person name="Gu W."/>
            <person name="Deng X."/>
            <person name="Ma D."/>
            <person name="Wang S."/>
            <person name="Liang W."/>
            <person name="Fang L."/>
            <person name="Cai C."/>
            <person name="Zhu X."/>
            <person name="Zhou B."/>
            <person name="Zhang Y."/>
            <person name="Chen Z."/>
            <person name="Xu S."/>
            <person name="Zhu R."/>
            <person name="Wang S."/>
            <person name="Zhang T."/>
            <person name="Zhao G."/>
        </authorList>
    </citation>
    <scope>NUCLEOTIDE SEQUENCE [LARGE SCALE GENOMIC DNA]</scope>
    <source>
        <strain evidence="2">cv. Xinhai21</strain>
        <tissue evidence="1">Leaf</tissue>
    </source>
</reference>
<dbReference type="OrthoDB" id="190098at2759"/>
<protein>
    <submittedName>
        <fullName evidence="1">Uncharacterized protein</fullName>
    </submittedName>
</protein>
<dbReference type="Proteomes" id="UP000239757">
    <property type="component" value="Unassembled WGS sequence"/>
</dbReference>
<sequence>MMVEDLGVEAKEAAVREVAKILPLPELLQSISTIKADYITRQQANDAQLSTMVAEQVEQAQAGLESLNSSQKTISQLRENFISIEKLCRECQNLIENHDQIKLLSNVRNNLNTTLKDVEGMMSISVEASEARDSLSDDKELVNTYERLTALDGKRRFALAAVASHKEEVGRLRCASPSILSCKIYDNYSNANMLTGKLMWKYLSMY</sequence>
<proteinExistence type="predicted"/>
<dbReference type="AlphaFoldDB" id="A0A2P5Y1G1"/>
<name>A0A2P5Y1G1_GOSBA</name>
<dbReference type="PANTHER" id="PTHR21292:SF1">
    <property type="entry name" value="EXOCYST COMPLEX COMPONENT 3"/>
    <property type="match status" value="1"/>
</dbReference>
<dbReference type="GO" id="GO:0051601">
    <property type="term" value="P:exocyst localization"/>
    <property type="evidence" value="ECO:0007669"/>
    <property type="project" value="TreeGrafter"/>
</dbReference>
<organism evidence="1 2">
    <name type="scientific">Gossypium barbadense</name>
    <name type="common">Sea Island cotton</name>
    <name type="synonym">Hibiscus barbadensis</name>
    <dbReference type="NCBI Taxonomy" id="3634"/>
    <lineage>
        <taxon>Eukaryota</taxon>
        <taxon>Viridiplantae</taxon>
        <taxon>Streptophyta</taxon>
        <taxon>Embryophyta</taxon>
        <taxon>Tracheophyta</taxon>
        <taxon>Spermatophyta</taxon>
        <taxon>Magnoliopsida</taxon>
        <taxon>eudicotyledons</taxon>
        <taxon>Gunneridae</taxon>
        <taxon>Pentapetalae</taxon>
        <taxon>rosids</taxon>
        <taxon>malvids</taxon>
        <taxon>Malvales</taxon>
        <taxon>Malvaceae</taxon>
        <taxon>Malvoideae</taxon>
        <taxon>Gossypium</taxon>
    </lineage>
</organism>
<evidence type="ECO:0000313" key="2">
    <source>
        <dbReference type="Proteomes" id="UP000239757"/>
    </source>
</evidence>
<dbReference type="EMBL" id="KZ663861">
    <property type="protein sequence ID" value="PPS09418.1"/>
    <property type="molecule type" value="Genomic_DNA"/>
</dbReference>
<accession>A0A2P5Y1G1</accession>
<dbReference type="GO" id="GO:0006887">
    <property type="term" value="P:exocytosis"/>
    <property type="evidence" value="ECO:0007669"/>
    <property type="project" value="InterPro"/>
</dbReference>
<dbReference type="GO" id="GO:0000149">
    <property type="term" value="F:SNARE binding"/>
    <property type="evidence" value="ECO:0007669"/>
    <property type="project" value="TreeGrafter"/>
</dbReference>
<dbReference type="InterPro" id="IPR010326">
    <property type="entry name" value="EXOC3/Sec6"/>
</dbReference>